<proteinExistence type="predicted"/>
<protein>
    <submittedName>
        <fullName evidence="1">Uncharacterized protein</fullName>
    </submittedName>
</protein>
<sequence>MFFKNLIIEYLIQRRPYYPKRICGVFYLRICKSVKPLIKIIFLEN</sequence>
<dbReference type="EMBL" id="CAMTCP010000236">
    <property type="protein sequence ID" value="CAI3616862.1"/>
    <property type="molecule type" value="Genomic_DNA"/>
</dbReference>
<accession>A0AA86MHF6</accession>
<evidence type="ECO:0000313" key="2">
    <source>
        <dbReference type="EMBL" id="CAI3616862.1"/>
    </source>
</evidence>
<comment type="caution">
    <text evidence="1">The sequence shown here is derived from an EMBL/GenBank/DDBJ whole genome shotgun (WGS) entry which is preliminary data.</text>
</comment>
<organism evidence="1 3">
    <name type="scientific">Clostridium neonatale</name>
    <dbReference type="NCBI Taxonomy" id="137838"/>
    <lineage>
        <taxon>Bacteria</taxon>
        <taxon>Bacillati</taxon>
        <taxon>Bacillota</taxon>
        <taxon>Clostridia</taxon>
        <taxon>Eubacteriales</taxon>
        <taxon>Clostridiaceae</taxon>
        <taxon>Clostridium</taxon>
    </lineage>
</organism>
<dbReference type="Proteomes" id="UP000789738">
    <property type="component" value="Unassembled WGS sequence"/>
</dbReference>
<gene>
    <name evidence="2" type="ORF">CNEO2_390036</name>
    <name evidence="1" type="ORF">CNEO_44376</name>
</gene>
<name>A0AA86MHF6_9CLOT</name>
<dbReference type="EMBL" id="CAKJVE010000004">
    <property type="protein sequence ID" value="CAG9709740.1"/>
    <property type="molecule type" value="Genomic_DNA"/>
</dbReference>
<dbReference type="Proteomes" id="UP001189143">
    <property type="component" value="Unassembled WGS sequence"/>
</dbReference>
<evidence type="ECO:0000313" key="3">
    <source>
        <dbReference type="Proteomes" id="UP000789738"/>
    </source>
</evidence>
<reference evidence="1" key="1">
    <citation type="submission" date="2021-10" db="EMBL/GenBank/DDBJ databases">
        <authorList>
            <person name="Mesa V."/>
        </authorList>
    </citation>
    <scope>NUCLEOTIDE SEQUENCE</scope>
    <source>
        <strain evidence="1">CC3_PB</strain>
    </source>
</reference>
<dbReference type="AlphaFoldDB" id="A0AA86MHF6"/>
<reference evidence="2" key="2">
    <citation type="submission" date="2022-10" db="EMBL/GenBank/DDBJ databases">
        <authorList>
            <person name="Aires J."/>
            <person name="Mesa V."/>
        </authorList>
    </citation>
    <scope>NUCLEOTIDE SEQUENCE</scope>
    <source>
        <strain evidence="2">Clostridium neonatale JD116</strain>
    </source>
</reference>
<evidence type="ECO:0000313" key="1">
    <source>
        <dbReference type="EMBL" id="CAG9709740.1"/>
    </source>
</evidence>